<feature type="region of interest" description="Disordered" evidence="1">
    <location>
        <begin position="142"/>
        <end position="166"/>
    </location>
</feature>
<feature type="compositionally biased region" description="Low complexity" evidence="1">
    <location>
        <begin position="692"/>
        <end position="702"/>
    </location>
</feature>
<dbReference type="OrthoDB" id="273506at2759"/>
<dbReference type="EMBL" id="JAFEUZ010000011">
    <property type="protein sequence ID" value="KAG5484808.1"/>
    <property type="molecule type" value="Genomic_DNA"/>
</dbReference>
<protein>
    <submittedName>
        <fullName evidence="2">Uncharacterized protein</fullName>
    </submittedName>
</protein>
<evidence type="ECO:0000313" key="2">
    <source>
        <dbReference type="EMBL" id="KAG5484808.1"/>
    </source>
</evidence>
<gene>
    <name evidence="2" type="ORF">LSCM1_06634</name>
</gene>
<dbReference type="Gene3D" id="2.60.40.10">
    <property type="entry name" value="Immunoglobulins"/>
    <property type="match status" value="1"/>
</dbReference>
<dbReference type="GeneID" id="92516558"/>
<evidence type="ECO:0000313" key="3">
    <source>
        <dbReference type="Proteomes" id="UP000673552"/>
    </source>
</evidence>
<accession>A0A836L0S1</accession>
<comment type="caution">
    <text evidence="2">The sequence shown here is derived from an EMBL/GenBank/DDBJ whole genome shotgun (WGS) entry which is preliminary data.</text>
</comment>
<feature type="compositionally biased region" description="Low complexity" evidence="1">
    <location>
        <begin position="403"/>
        <end position="416"/>
    </location>
</feature>
<dbReference type="KEGG" id="lmat:92516558"/>
<organism evidence="2 3">
    <name type="scientific">Leishmania martiniquensis</name>
    <dbReference type="NCBI Taxonomy" id="1580590"/>
    <lineage>
        <taxon>Eukaryota</taxon>
        <taxon>Discoba</taxon>
        <taxon>Euglenozoa</taxon>
        <taxon>Kinetoplastea</taxon>
        <taxon>Metakinetoplastina</taxon>
        <taxon>Trypanosomatida</taxon>
        <taxon>Trypanosomatidae</taxon>
        <taxon>Leishmaniinae</taxon>
        <taxon>Leishmania</taxon>
    </lineage>
</organism>
<feature type="region of interest" description="Disordered" evidence="1">
    <location>
        <begin position="381"/>
        <end position="416"/>
    </location>
</feature>
<feature type="region of interest" description="Disordered" evidence="1">
    <location>
        <begin position="1497"/>
        <end position="1523"/>
    </location>
</feature>
<dbReference type="InterPro" id="IPR013783">
    <property type="entry name" value="Ig-like_fold"/>
</dbReference>
<feature type="region of interest" description="Disordered" evidence="1">
    <location>
        <begin position="217"/>
        <end position="260"/>
    </location>
</feature>
<dbReference type="RefSeq" id="XP_067180587.1">
    <property type="nucleotide sequence ID" value="XM_067324046.1"/>
</dbReference>
<evidence type="ECO:0000256" key="1">
    <source>
        <dbReference type="SAM" id="MobiDB-lite"/>
    </source>
</evidence>
<dbReference type="Proteomes" id="UP000673552">
    <property type="component" value="Chromosome 11"/>
</dbReference>
<feature type="region of interest" description="Disordered" evidence="1">
    <location>
        <begin position="1545"/>
        <end position="1567"/>
    </location>
</feature>
<feature type="compositionally biased region" description="Acidic residues" evidence="1">
    <location>
        <begin position="658"/>
        <end position="668"/>
    </location>
</feature>
<sequence length="1781" mass="188601">METDGAAPRDQGAAPDQQFRPIIFCLNSHTPENMDAARVAQLLQPRFRKGDFYILNVSTAANPSGTFLEANNASVIDVKLPSGVSSLPDRLSVGVQSALGMIDAARREAELVAARAKEAQLSALQAEYMEDGLSAEEALAAAHADMQERSDSEGADDDASVDGEDDHRMNAGGRLPPAVCIVNAPLSPTVVTKLACDVAGMAAVVILESPCAVRELTSTTGGGVPKGTTGNLGSNPPSERGRGRGPGAGAAASSSTMSKRQSVCGSGGGVNDVLAALEGARLAQAGDSAFQNVLLQHVMYPTESVSTASPGPQAATLLRPAVPVAQFLSLLDLLLLRVFASWVRYDTWRAGRSLVQVPAYRPLIDSEAALSAVTLEDSAAAAAAEQRPSKRKSGGNEGNILLPTSDDPPTTTPHPSTMAEVAAEQFEYRAYMQRWWVGPSQGSANSTLATREAIQECLQGCLSQVASPQGASTLRTSAETSAAQLAEDVANVCAKCHATATVASGAALPSVKDKVTAGNVDEEPAACGAALISGSASAALAAASVEEALAQTVTAEVGSASLPSVSTAVVMTAGEADALHWMRDSFLARDQHGWHTAVHHWEGTTLCCMHQPTEVVGAPRTRHAAHLLDCPTSFPRFFHEEGFLEAEAHHYAPSSLGEETEEEEEEDASSVQTASDSSRAENGVPAEDEAAAARTSTASRMAPDACPTIDHVDLVSQHLRRRRVLEQVRLSHARPPVQELLCGAAACRAVVTETQWMRAADSTVVEVSRTAANTAQVRCAIMDAGIHLQAGFMLECPAEVVGGSAKAPAPDASASTPLPEPLVPSGVRGFLSVGHQLRVITEVVADNAEAVAHASHTAAVAAAKEAAIVQYEAQFKRAGKASKPRDKSAAATQLTLEQITETLLAALPPPPPPPDPENGDRKAAPARIVMRVHAYFPLYLCVMTATASKAGVPGIHLRCLTPSLHSAHLRPRILLTVHLWKQGKVSVATVAYLEAIRVFVDGVVEVCSPDLASGVRLYLYKGGSYASVSDQSRLLVLLDGRCILYEGAEGGRVVHELQRGRATAVIAPSVHCVEREDGVQVEIVEPGGTDSIDRAGLIYSHLGLARRIRFGDGVMVERGDNVGMWSWRFAGAPMVYCDAVANEIALAADEDKCDRFTYQPNTDAFSLFVGDGEAEGVRVAASVSRSSCRISVFTQGRDFSRGCDEQGSPGGVFAVDCAYGGVYGCVGVDHVYRVSPFGRCFEEVQYGEEPRHRQLVLPEQYKRPKKKIAEALLLPEYPSLSFRRVVSGEDGELATAPAEGHDDSLHLQVSPLLSPAEPARVSASTTRASPYRALSIQPPVTRTQLQVRCIALQEDGTVLTVLDAASWKQWVMWWKQHRSWIPEYSVKASNGVQGDHSLERCAFRLIKASLVHEKLVPLTEAGAENPPGEAAAVQKHVLVLLPSSEGASVPSWCSAGSLMPRSSGCGASVADAEKKSPAAAVAVSQVAELLDAEPATPILMHSEEKPPIAPRTNGRRVTALPAAPGGRGGSLNYWSSVLCPQAAQLSRSSSAKDKESSMDTARADTASPSTDAAAIGTAAAASLRVLSAVRKNTLFTQSTKVPLMHSYRPAADEHTGTNASTRFHTPLLEVQPRQLDFGKVLPGRRYVATVRLTNISTVPCRYRVRVGALVRPFLFVSYSRQFVAPGITTDVQVELTGFQPHGMKDSQISVVHEGGLAEVGVWWCTTDTAQSTQLGDGVTCLGWAVHKPVLQLPHILADDTEQPNEERSLSSSETGVDMRPA</sequence>
<feature type="region of interest" description="Disordered" evidence="1">
    <location>
        <begin position="653"/>
        <end position="704"/>
    </location>
</feature>
<keyword evidence="3" id="KW-1185">Reference proteome</keyword>
<name>A0A836L0S1_9TRYP</name>
<feature type="compositionally biased region" description="Acidic residues" evidence="1">
    <location>
        <begin position="153"/>
        <end position="164"/>
    </location>
</feature>
<feature type="compositionally biased region" description="Low complexity" evidence="1">
    <location>
        <begin position="226"/>
        <end position="238"/>
    </location>
</feature>
<feature type="region of interest" description="Disordered" evidence="1">
    <location>
        <begin position="1756"/>
        <end position="1781"/>
    </location>
</feature>
<reference evidence="2 3" key="1">
    <citation type="submission" date="2021-03" db="EMBL/GenBank/DDBJ databases">
        <title>Leishmania (Mundinia) martiniquensis Genome sequencing and assembly.</title>
        <authorList>
            <person name="Almutairi H."/>
            <person name="Gatherer D."/>
        </authorList>
    </citation>
    <scope>NUCLEOTIDE SEQUENCE [LARGE SCALE GENOMIC DNA]</scope>
    <source>
        <strain evidence="2">LSCM1</strain>
    </source>
</reference>
<proteinExistence type="predicted"/>
<dbReference type="Pfam" id="PF14874">
    <property type="entry name" value="PapD-like"/>
    <property type="match status" value="1"/>
</dbReference>